<dbReference type="InterPro" id="IPR006652">
    <property type="entry name" value="Kelch_1"/>
</dbReference>
<dbReference type="Gene3D" id="2.120.10.80">
    <property type="entry name" value="Kelch-type beta propeller"/>
    <property type="match status" value="1"/>
</dbReference>
<protein>
    <submittedName>
        <fullName evidence="4">Uncharacterized protein</fullName>
    </submittedName>
</protein>
<organism evidence="4 5">
    <name type="scientific">Castilleja foliolosa</name>
    <dbReference type="NCBI Taxonomy" id="1961234"/>
    <lineage>
        <taxon>Eukaryota</taxon>
        <taxon>Viridiplantae</taxon>
        <taxon>Streptophyta</taxon>
        <taxon>Embryophyta</taxon>
        <taxon>Tracheophyta</taxon>
        <taxon>Spermatophyta</taxon>
        <taxon>Magnoliopsida</taxon>
        <taxon>eudicotyledons</taxon>
        <taxon>Gunneridae</taxon>
        <taxon>Pentapetalae</taxon>
        <taxon>asterids</taxon>
        <taxon>lamiids</taxon>
        <taxon>Lamiales</taxon>
        <taxon>Orobanchaceae</taxon>
        <taxon>Pedicularideae</taxon>
        <taxon>Castillejinae</taxon>
        <taxon>Castilleja</taxon>
    </lineage>
</organism>
<sequence length="371" mass="42191">MGKKMTGTFAASTAPHHKSSPSVNRHPPQPPISSPFEDGLCRPLPPTRPRLRRPCGLRRRWSPNTKEPKFALLYYTVVSVGTTIYMTGGACRCYFCPDNVIHPLHVHAEVRVFNPLRPEDGWSDVAPMHIPRLRPAAVVVDGMIYVFGGLNPEEDTEDGEWYDPNTNKWHLFSAKGLRPSFASVEASYVDPSGAKKVLVNSGRHDDKQSMYMFLLDERRWEIVSRDFEDCLSSCVIGNIIYALVDNHKYDDDSDEEYDKKQYEKQPLQGYHLIHKQWFPVELPPGIQINARATHIIASGSDRLCLMFHKFVKGKGPEPNRMTCLEIRLNEEYTTGSGSDGMMILRKISATKVSSTYFAVKYKEFRRIVIAL</sequence>
<evidence type="ECO:0000313" key="4">
    <source>
        <dbReference type="EMBL" id="KAL3618285.1"/>
    </source>
</evidence>
<dbReference type="EMBL" id="JAVIJP010000081">
    <property type="protein sequence ID" value="KAL3618285.1"/>
    <property type="molecule type" value="Genomic_DNA"/>
</dbReference>
<feature type="region of interest" description="Disordered" evidence="3">
    <location>
        <begin position="1"/>
        <end position="59"/>
    </location>
</feature>
<evidence type="ECO:0000313" key="5">
    <source>
        <dbReference type="Proteomes" id="UP001632038"/>
    </source>
</evidence>
<dbReference type="SUPFAM" id="SSF117281">
    <property type="entry name" value="Kelch motif"/>
    <property type="match status" value="1"/>
</dbReference>
<dbReference type="InterPro" id="IPR015915">
    <property type="entry name" value="Kelch-typ_b-propeller"/>
</dbReference>
<dbReference type="PANTHER" id="PTHR24412">
    <property type="entry name" value="KELCH PROTEIN"/>
    <property type="match status" value="1"/>
</dbReference>
<evidence type="ECO:0000256" key="1">
    <source>
        <dbReference type="ARBA" id="ARBA00022441"/>
    </source>
</evidence>
<keyword evidence="1" id="KW-0880">Kelch repeat</keyword>
<proteinExistence type="predicted"/>
<reference evidence="5" key="1">
    <citation type="journal article" date="2024" name="IScience">
        <title>Strigolactones Initiate the Formation of Haustorium-like Structures in Castilleja.</title>
        <authorList>
            <person name="Buerger M."/>
            <person name="Peterson D."/>
            <person name="Chory J."/>
        </authorList>
    </citation>
    <scope>NUCLEOTIDE SEQUENCE [LARGE SCALE GENOMIC DNA]</scope>
</reference>
<gene>
    <name evidence="4" type="ORF">CASFOL_038606</name>
</gene>
<accession>A0ABD3BLE9</accession>
<dbReference type="PANTHER" id="PTHR24412:SF441">
    <property type="entry name" value="KELCH-LIKE PROTEIN 28"/>
    <property type="match status" value="1"/>
</dbReference>
<keyword evidence="5" id="KW-1185">Reference proteome</keyword>
<comment type="caution">
    <text evidence="4">The sequence shown here is derived from an EMBL/GenBank/DDBJ whole genome shotgun (WGS) entry which is preliminary data.</text>
</comment>
<evidence type="ECO:0000256" key="2">
    <source>
        <dbReference type="ARBA" id="ARBA00022737"/>
    </source>
</evidence>
<keyword evidence="2" id="KW-0677">Repeat</keyword>
<dbReference type="Proteomes" id="UP001632038">
    <property type="component" value="Unassembled WGS sequence"/>
</dbReference>
<dbReference type="AlphaFoldDB" id="A0ABD3BLE9"/>
<evidence type="ECO:0000256" key="3">
    <source>
        <dbReference type="SAM" id="MobiDB-lite"/>
    </source>
</evidence>
<feature type="compositionally biased region" description="Basic residues" evidence="3">
    <location>
        <begin position="49"/>
        <end position="59"/>
    </location>
</feature>
<dbReference type="Pfam" id="PF01344">
    <property type="entry name" value="Kelch_1"/>
    <property type="match status" value="1"/>
</dbReference>
<name>A0ABD3BLE9_9LAMI</name>